<dbReference type="Pfam" id="PF00990">
    <property type="entry name" value="GGDEF"/>
    <property type="match status" value="1"/>
</dbReference>
<dbReference type="OrthoDB" id="9813903at2"/>
<evidence type="ECO:0000256" key="4">
    <source>
        <dbReference type="SAM" id="Phobius"/>
    </source>
</evidence>
<evidence type="ECO:0000259" key="6">
    <source>
        <dbReference type="PROSITE" id="PS50887"/>
    </source>
</evidence>
<evidence type="ECO:0000256" key="3">
    <source>
        <dbReference type="PROSITE-ProRule" id="PRU00339"/>
    </source>
</evidence>
<feature type="chain" id="PRO_5021487939" description="diguanylate cyclase" evidence="5">
    <location>
        <begin position="28"/>
        <end position="706"/>
    </location>
</feature>
<feature type="repeat" description="TPR" evidence="3">
    <location>
        <begin position="284"/>
        <end position="317"/>
    </location>
</feature>
<dbReference type="InterPro" id="IPR043128">
    <property type="entry name" value="Rev_trsase/Diguanyl_cyclase"/>
</dbReference>
<keyword evidence="4" id="KW-1133">Transmembrane helix</keyword>
<dbReference type="PANTHER" id="PTHR45138:SF9">
    <property type="entry name" value="DIGUANYLATE CYCLASE DGCM-RELATED"/>
    <property type="match status" value="1"/>
</dbReference>
<dbReference type="InterPro" id="IPR000160">
    <property type="entry name" value="GGDEF_dom"/>
</dbReference>
<dbReference type="CDD" id="cd01949">
    <property type="entry name" value="GGDEF"/>
    <property type="match status" value="1"/>
</dbReference>
<sequence length="706" mass="77990">MRSRKPVRRIASVLIASLFVTAPLVQAEVSASAPAALNAAQPSSALADRVFEIRELARYVPGKAERQLLPLADEAKAAGTRQYAEFLFVKALIRQYLGHPLEAVAIADDVIKMGREQRDTIALIKGQLAKSYALYDLNQLKASHELVWDAEKLVAGTGDLKLRVTVLTNSGQAYAEDGNFPAALGKMQDALALARQTGDAITQVMVLRALAVLYDQTKEYQKGFEALDEAVVLAAQTGSLGRMATLKTTEYGLAIDSNQPKRALKALLDGLAFERRIGADAMVAETLVNLSDLYLKERNYPKVLEYAQQAIDLARKHNDPATEATGRINIGQALLATGHVAEGKRSFEAGLKAYEQNGDKPELQSVLMEYGSALEQAGDFQGAVKAYHRERDLSNELFEKRRQKALVDMQVKYEAVAKQKQIELLKRENDVKSSELDNRRLQQRVWWLLAVVFALAAVIVGLLYRKVRHANAQLEVKNQELKQQSSRDPLTALYNRRHFQDFMRSHVPSEKRGAGTTGEEVVGALFLLDVDHFKHVNDTYGHAAGDAVLRMIAENLREILRETDMIVRWGGEEFLAFLPAIPRSGLEEVARRILAGISSHTVEYQDTRLSVNVSVGFAPFPLVPGGQSIPWERAVNLVDMALYLAKAHGRNRAYGVRGFPKYGPEALTAVEQDLEKAWRNGYVDLSIVLGGWPDKPSLSAATTQAA</sequence>
<protein>
    <recommendedName>
        <fullName evidence="1">diguanylate cyclase</fullName>
        <ecNumber evidence="1">2.7.7.65</ecNumber>
    </recommendedName>
</protein>
<dbReference type="FunFam" id="3.30.70.270:FF:000001">
    <property type="entry name" value="Diguanylate cyclase domain protein"/>
    <property type="match status" value="1"/>
</dbReference>
<gene>
    <name evidence="7" type="ORF">E4L96_06320</name>
</gene>
<dbReference type="Proteomes" id="UP000298438">
    <property type="component" value="Unassembled WGS sequence"/>
</dbReference>
<dbReference type="GO" id="GO:0052621">
    <property type="term" value="F:diguanylate cyclase activity"/>
    <property type="evidence" value="ECO:0007669"/>
    <property type="project" value="UniProtKB-EC"/>
</dbReference>
<comment type="catalytic activity">
    <reaction evidence="2">
        <text>2 GTP = 3',3'-c-di-GMP + 2 diphosphate</text>
        <dbReference type="Rhea" id="RHEA:24898"/>
        <dbReference type="ChEBI" id="CHEBI:33019"/>
        <dbReference type="ChEBI" id="CHEBI:37565"/>
        <dbReference type="ChEBI" id="CHEBI:58805"/>
        <dbReference type="EC" id="2.7.7.65"/>
    </reaction>
</comment>
<evidence type="ECO:0000313" key="7">
    <source>
        <dbReference type="EMBL" id="TFW24060.1"/>
    </source>
</evidence>
<reference evidence="7 8" key="1">
    <citation type="submission" date="2019-03" db="EMBL/GenBank/DDBJ databases">
        <title>Draft Genome Sequence of Massilia arenosa sp. nov., a Novel Massilia Species Isolated from a Sandy-loam Maize Soil.</title>
        <authorList>
            <person name="Raths R."/>
            <person name="Peta V."/>
            <person name="Bucking H."/>
        </authorList>
    </citation>
    <scope>NUCLEOTIDE SEQUENCE [LARGE SCALE GENOMIC DNA]</scope>
    <source>
        <strain evidence="7 8">MC02</strain>
    </source>
</reference>
<dbReference type="RefSeq" id="WP_135206372.1">
    <property type="nucleotide sequence ID" value="NZ_SPVF01000088.1"/>
</dbReference>
<dbReference type="SUPFAM" id="SSF55073">
    <property type="entry name" value="Nucleotide cyclase"/>
    <property type="match status" value="1"/>
</dbReference>
<evidence type="ECO:0000313" key="8">
    <source>
        <dbReference type="Proteomes" id="UP000298438"/>
    </source>
</evidence>
<accession>A0A4Y9SHP3</accession>
<feature type="domain" description="GGDEF" evidence="6">
    <location>
        <begin position="521"/>
        <end position="658"/>
    </location>
</feature>
<dbReference type="GO" id="GO:0043709">
    <property type="term" value="P:cell adhesion involved in single-species biofilm formation"/>
    <property type="evidence" value="ECO:0007669"/>
    <property type="project" value="TreeGrafter"/>
</dbReference>
<keyword evidence="3" id="KW-0802">TPR repeat</keyword>
<dbReference type="SUPFAM" id="SSF48452">
    <property type="entry name" value="TPR-like"/>
    <property type="match status" value="2"/>
</dbReference>
<keyword evidence="5" id="KW-0732">Signal</keyword>
<keyword evidence="8" id="KW-1185">Reference proteome</keyword>
<dbReference type="GO" id="GO:1902201">
    <property type="term" value="P:negative regulation of bacterial-type flagellum-dependent cell motility"/>
    <property type="evidence" value="ECO:0007669"/>
    <property type="project" value="TreeGrafter"/>
</dbReference>
<dbReference type="GO" id="GO:0005886">
    <property type="term" value="C:plasma membrane"/>
    <property type="evidence" value="ECO:0007669"/>
    <property type="project" value="TreeGrafter"/>
</dbReference>
<evidence type="ECO:0000256" key="1">
    <source>
        <dbReference type="ARBA" id="ARBA00012528"/>
    </source>
</evidence>
<dbReference type="PROSITE" id="PS50005">
    <property type="entry name" value="TPR"/>
    <property type="match status" value="1"/>
</dbReference>
<comment type="caution">
    <text evidence="7">The sequence shown here is derived from an EMBL/GenBank/DDBJ whole genome shotgun (WGS) entry which is preliminary data.</text>
</comment>
<feature type="signal peptide" evidence="5">
    <location>
        <begin position="1"/>
        <end position="27"/>
    </location>
</feature>
<dbReference type="InterPro" id="IPR011990">
    <property type="entry name" value="TPR-like_helical_dom_sf"/>
</dbReference>
<proteinExistence type="predicted"/>
<dbReference type="InterPro" id="IPR050469">
    <property type="entry name" value="Diguanylate_Cyclase"/>
</dbReference>
<organism evidence="7 8">
    <name type="scientific">Zemynaea arenosa</name>
    <dbReference type="NCBI Taxonomy" id="2561931"/>
    <lineage>
        <taxon>Bacteria</taxon>
        <taxon>Pseudomonadati</taxon>
        <taxon>Pseudomonadota</taxon>
        <taxon>Betaproteobacteria</taxon>
        <taxon>Burkholderiales</taxon>
        <taxon>Oxalobacteraceae</taxon>
        <taxon>Telluria group</taxon>
        <taxon>Zemynaea</taxon>
    </lineage>
</organism>
<dbReference type="Gene3D" id="1.25.40.10">
    <property type="entry name" value="Tetratricopeptide repeat domain"/>
    <property type="match status" value="1"/>
</dbReference>
<dbReference type="NCBIfam" id="TIGR00254">
    <property type="entry name" value="GGDEF"/>
    <property type="match status" value="1"/>
</dbReference>
<dbReference type="Pfam" id="PF12862">
    <property type="entry name" value="ANAPC5"/>
    <property type="match status" value="1"/>
</dbReference>
<dbReference type="EC" id="2.7.7.65" evidence="1"/>
<dbReference type="InterPro" id="IPR029787">
    <property type="entry name" value="Nucleotide_cyclase"/>
</dbReference>
<keyword evidence="4" id="KW-0472">Membrane</keyword>
<dbReference type="SMART" id="SM00028">
    <property type="entry name" value="TPR"/>
    <property type="match status" value="4"/>
</dbReference>
<keyword evidence="4" id="KW-0812">Transmembrane</keyword>
<dbReference type="SMART" id="SM00267">
    <property type="entry name" value="GGDEF"/>
    <property type="match status" value="1"/>
</dbReference>
<dbReference type="PROSITE" id="PS50887">
    <property type="entry name" value="GGDEF"/>
    <property type="match status" value="1"/>
</dbReference>
<dbReference type="InterPro" id="IPR026000">
    <property type="entry name" value="Apc5_dom"/>
</dbReference>
<dbReference type="AlphaFoldDB" id="A0A4Y9SHP3"/>
<feature type="transmembrane region" description="Helical" evidence="4">
    <location>
        <begin position="445"/>
        <end position="464"/>
    </location>
</feature>
<name>A0A4Y9SHP3_9BURK</name>
<evidence type="ECO:0000256" key="2">
    <source>
        <dbReference type="ARBA" id="ARBA00034247"/>
    </source>
</evidence>
<dbReference type="PANTHER" id="PTHR45138">
    <property type="entry name" value="REGULATORY COMPONENTS OF SENSORY TRANSDUCTION SYSTEM"/>
    <property type="match status" value="1"/>
</dbReference>
<dbReference type="InterPro" id="IPR019734">
    <property type="entry name" value="TPR_rpt"/>
</dbReference>
<evidence type="ECO:0000256" key="5">
    <source>
        <dbReference type="SAM" id="SignalP"/>
    </source>
</evidence>
<dbReference type="EMBL" id="SPVF01000088">
    <property type="protein sequence ID" value="TFW24060.1"/>
    <property type="molecule type" value="Genomic_DNA"/>
</dbReference>
<dbReference type="Gene3D" id="3.30.70.270">
    <property type="match status" value="1"/>
</dbReference>